<name>A0A210QET5_MIZYE</name>
<organism evidence="1 2">
    <name type="scientific">Mizuhopecten yessoensis</name>
    <name type="common">Japanese scallop</name>
    <name type="synonym">Patinopecten yessoensis</name>
    <dbReference type="NCBI Taxonomy" id="6573"/>
    <lineage>
        <taxon>Eukaryota</taxon>
        <taxon>Metazoa</taxon>
        <taxon>Spiralia</taxon>
        <taxon>Lophotrochozoa</taxon>
        <taxon>Mollusca</taxon>
        <taxon>Bivalvia</taxon>
        <taxon>Autobranchia</taxon>
        <taxon>Pteriomorphia</taxon>
        <taxon>Pectinida</taxon>
        <taxon>Pectinoidea</taxon>
        <taxon>Pectinidae</taxon>
        <taxon>Mizuhopecten</taxon>
    </lineage>
</organism>
<protein>
    <submittedName>
        <fullName evidence="1">Uncharacterized protein</fullName>
    </submittedName>
</protein>
<evidence type="ECO:0000313" key="1">
    <source>
        <dbReference type="EMBL" id="OWF47260.1"/>
    </source>
</evidence>
<accession>A0A210QET5</accession>
<reference evidence="1 2" key="1">
    <citation type="journal article" date="2017" name="Nat. Ecol. Evol.">
        <title>Scallop genome provides insights into evolution of bilaterian karyotype and development.</title>
        <authorList>
            <person name="Wang S."/>
            <person name="Zhang J."/>
            <person name="Jiao W."/>
            <person name="Li J."/>
            <person name="Xun X."/>
            <person name="Sun Y."/>
            <person name="Guo X."/>
            <person name="Huan P."/>
            <person name="Dong B."/>
            <person name="Zhang L."/>
            <person name="Hu X."/>
            <person name="Sun X."/>
            <person name="Wang J."/>
            <person name="Zhao C."/>
            <person name="Wang Y."/>
            <person name="Wang D."/>
            <person name="Huang X."/>
            <person name="Wang R."/>
            <person name="Lv J."/>
            <person name="Li Y."/>
            <person name="Zhang Z."/>
            <person name="Liu B."/>
            <person name="Lu W."/>
            <person name="Hui Y."/>
            <person name="Liang J."/>
            <person name="Zhou Z."/>
            <person name="Hou R."/>
            <person name="Li X."/>
            <person name="Liu Y."/>
            <person name="Li H."/>
            <person name="Ning X."/>
            <person name="Lin Y."/>
            <person name="Zhao L."/>
            <person name="Xing Q."/>
            <person name="Dou J."/>
            <person name="Li Y."/>
            <person name="Mao J."/>
            <person name="Guo H."/>
            <person name="Dou H."/>
            <person name="Li T."/>
            <person name="Mu C."/>
            <person name="Jiang W."/>
            <person name="Fu Q."/>
            <person name="Fu X."/>
            <person name="Miao Y."/>
            <person name="Liu J."/>
            <person name="Yu Q."/>
            <person name="Li R."/>
            <person name="Liao H."/>
            <person name="Li X."/>
            <person name="Kong Y."/>
            <person name="Jiang Z."/>
            <person name="Chourrout D."/>
            <person name="Li R."/>
            <person name="Bao Z."/>
        </authorList>
    </citation>
    <scope>NUCLEOTIDE SEQUENCE [LARGE SCALE GENOMIC DNA]</scope>
    <source>
        <strain evidence="1 2">PY_sf001</strain>
    </source>
</reference>
<dbReference type="EMBL" id="NEDP02003966">
    <property type="protein sequence ID" value="OWF47260.1"/>
    <property type="molecule type" value="Genomic_DNA"/>
</dbReference>
<keyword evidence="2" id="KW-1185">Reference proteome</keyword>
<dbReference type="Proteomes" id="UP000242188">
    <property type="component" value="Unassembled WGS sequence"/>
</dbReference>
<evidence type="ECO:0000313" key="2">
    <source>
        <dbReference type="Proteomes" id="UP000242188"/>
    </source>
</evidence>
<dbReference type="AlphaFoldDB" id="A0A210QET5"/>
<sequence length="407" mass="46152">MHAAAFNAWSVSFGQREIDTSSTSVLITCLRLSFTDRGYYQPPMPMLGNGAFQPCYGSAPAPAPAPAQQMVQDRLPSYCPMTAELLQPNCTFEERHFFKKIQLRSWIEEREQTLYKQGKSFLNIKKMCPAVNLDKQSTNLQLSYTDIAELERRGRDLLATEAIAFVQHAVQREELENISDVSMFSNNSAVATGRVISYPLDIAGIEESKKDKLVLTKIRRFSNVRVMPYEKERRTWKEMKKGNTIIWPVEDVCPLASFQESITAEMKMRKKTQRNERLIANQMLEDPAFYLEGEETEGGGEEGEGAANFDEEEAQSMTSADDEEDRRLQVGNFIAFEIEVKGGKRTTTQLFAALVLETEPDVFVKFLKGHGITNSIKSWPKVDDTSVVDKQSIHYLDDISSANHCFY</sequence>
<gene>
    <name evidence="1" type="ORF">KP79_PYT01339</name>
</gene>
<comment type="caution">
    <text evidence="1">The sequence shown here is derived from an EMBL/GenBank/DDBJ whole genome shotgun (WGS) entry which is preliminary data.</text>
</comment>
<proteinExistence type="predicted"/>